<evidence type="ECO:0000256" key="5">
    <source>
        <dbReference type="ARBA" id="ARBA00022777"/>
    </source>
</evidence>
<dbReference type="Gene3D" id="1.10.510.10">
    <property type="entry name" value="Transferase(Phosphotransferase) domain 1"/>
    <property type="match status" value="1"/>
</dbReference>
<dbReference type="CDD" id="cd13983">
    <property type="entry name" value="STKc_WNK"/>
    <property type="match status" value="1"/>
</dbReference>
<dbReference type="GO" id="GO:0005524">
    <property type="term" value="F:ATP binding"/>
    <property type="evidence" value="ECO:0007669"/>
    <property type="project" value="UniProtKB-KW"/>
</dbReference>
<dbReference type="OrthoDB" id="4062651at2759"/>
<comment type="catalytic activity">
    <reaction evidence="8">
        <text>L-seryl-[protein] + ATP = O-phospho-L-seryl-[protein] + ADP + H(+)</text>
        <dbReference type="Rhea" id="RHEA:17989"/>
        <dbReference type="Rhea" id="RHEA-COMP:9863"/>
        <dbReference type="Rhea" id="RHEA-COMP:11604"/>
        <dbReference type="ChEBI" id="CHEBI:15378"/>
        <dbReference type="ChEBI" id="CHEBI:29999"/>
        <dbReference type="ChEBI" id="CHEBI:30616"/>
        <dbReference type="ChEBI" id="CHEBI:83421"/>
        <dbReference type="ChEBI" id="CHEBI:456216"/>
        <dbReference type="EC" id="2.7.11.1"/>
    </reaction>
</comment>
<dbReference type="Pfam" id="PF00069">
    <property type="entry name" value="Pkinase"/>
    <property type="match status" value="1"/>
</dbReference>
<keyword evidence="5 12" id="KW-0418">Kinase</keyword>
<name>A0A9R0K4G5_SPIOL</name>
<reference evidence="12" key="2">
    <citation type="submission" date="2025-08" db="UniProtKB">
        <authorList>
            <consortium name="RefSeq"/>
        </authorList>
    </citation>
    <scope>IDENTIFICATION</scope>
    <source>
        <tissue evidence="12">Leaf</tissue>
    </source>
</reference>
<feature type="region of interest" description="Disordered" evidence="9">
    <location>
        <begin position="555"/>
        <end position="586"/>
    </location>
</feature>
<evidence type="ECO:0000259" key="10">
    <source>
        <dbReference type="PROSITE" id="PS50011"/>
    </source>
</evidence>
<dbReference type="FunFam" id="3.30.200.20:FF:000075">
    <property type="entry name" value="Probable serine/threonine-protein kinase WNK1"/>
    <property type="match status" value="1"/>
</dbReference>
<keyword evidence="3" id="KW-0808">Transferase</keyword>
<dbReference type="GO" id="GO:0035556">
    <property type="term" value="P:intracellular signal transduction"/>
    <property type="evidence" value="ECO:0000318"/>
    <property type="project" value="GO_Central"/>
</dbReference>
<keyword evidence="4" id="KW-0547">Nucleotide-binding</keyword>
<keyword evidence="11" id="KW-1185">Reference proteome</keyword>
<evidence type="ECO:0000256" key="9">
    <source>
        <dbReference type="SAM" id="MobiDB-lite"/>
    </source>
</evidence>
<feature type="region of interest" description="Disordered" evidence="9">
    <location>
        <begin position="1"/>
        <end position="30"/>
    </location>
</feature>
<dbReference type="InterPro" id="IPR050588">
    <property type="entry name" value="WNK_Ser-Thr_kinase"/>
</dbReference>
<evidence type="ECO:0000256" key="7">
    <source>
        <dbReference type="ARBA" id="ARBA00047899"/>
    </source>
</evidence>
<protein>
    <recommendedName>
        <fullName evidence="1">non-specific serine/threonine protein kinase</fullName>
        <ecNumber evidence="1">2.7.11.1</ecNumber>
    </recommendedName>
</protein>
<sequence length="596" mass="66862">MASNGRRMALTVRGRAETDTDASAEYAETDPTGRYARSNEVLGKGAVKTVYKAIDEVLGIEVAWNQARIKDVLRSPEPLERLYSEVHLLSTLNHDSIIRFYTSWIDTNNRTFNFITELFTSGTLRQYREKYSRVNIQAIKSWSRQILQGLVYLHGHDPPVIHRDIKCDNIFVNGHVGQVKIGDLGLAAILNGSKSAHSIIGTPEFMAPELYEEDYNELVDVYSFGMCLLEMLTLEYPYSECVSPAQIYKKVSLGKLPTALYKIQDKEAERFVRKCLAPKSERLSASDLLLDPFLSSVDGELLLTKTKESENPFLNSSSSLEKLKLVDSSSRTNMIITGTMKPKDGIIFLKVQASEGNGPARYIFFPFDIMTDTPEEVAMEMVQELDIIDWDPNEIAEMIEAEISILMPHWKKWVSSRSQSYQEDDYDGAPELHHSSSCSSSAASGVLSSHGSDQLLVGNNRLREDFPNEYSSYSSTLSDKTTKLSNSSIADVEGITVCKGKCSKDRPQLTRNRSLIDMQSQRLHQSLLEEVMKKRLSKTVGAVENIGFQNPYETSTGGQVRRLKDGSNSAQIARDGKRQGKTGSSKTLKFMPFKNW</sequence>
<dbReference type="RefSeq" id="XP_021858191.1">
    <property type="nucleotide sequence ID" value="XM_022002499.2"/>
</dbReference>
<dbReference type="EC" id="2.7.11.1" evidence="1"/>
<dbReference type="PROSITE" id="PS50011">
    <property type="entry name" value="PROTEIN_KINASE_DOM"/>
    <property type="match status" value="1"/>
</dbReference>
<accession>A0A9R0K4G5</accession>
<dbReference type="FunFam" id="1.10.510.10:FF:000046">
    <property type="entry name" value="probable serine/threonine-protein kinase WNK9"/>
    <property type="match status" value="1"/>
</dbReference>
<dbReference type="SUPFAM" id="SSF56112">
    <property type="entry name" value="Protein kinase-like (PK-like)"/>
    <property type="match status" value="1"/>
</dbReference>
<keyword evidence="2" id="KW-0723">Serine/threonine-protein kinase</keyword>
<gene>
    <name evidence="12" type="primary">LOC110797387</name>
</gene>
<keyword evidence="6" id="KW-0067">ATP-binding</keyword>
<dbReference type="GeneID" id="110797387"/>
<organism evidence="11 12">
    <name type="scientific">Spinacia oleracea</name>
    <name type="common">Spinach</name>
    <dbReference type="NCBI Taxonomy" id="3562"/>
    <lineage>
        <taxon>Eukaryota</taxon>
        <taxon>Viridiplantae</taxon>
        <taxon>Streptophyta</taxon>
        <taxon>Embryophyta</taxon>
        <taxon>Tracheophyta</taxon>
        <taxon>Spermatophyta</taxon>
        <taxon>Magnoliopsida</taxon>
        <taxon>eudicotyledons</taxon>
        <taxon>Gunneridae</taxon>
        <taxon>Pentapetalae</taxon>
        <taxon>Caryophyllales</taxon>
        <taxon>Chenopodiaceae</taxon>
        <taxon>Chenopodioideae</taxon>
        <taxon>Anserineae</taxon>
        <taxon>Spinacia</taxon>
    </lineage>
</organism>
<evidence type="ECO:0000256" key="4">
    <source>
        <dbReference type="ARBA" id="ARBA00022741"/>
    </source>
</evidence>
<dbReference type="GO" id="GO:0005737">
    <property type="term" value="C:cytoplasm"/>
    <property type="evidence" value="ECO:0000318"/>
    <property type="project" value="GO_Central"/>
</dbReference>
<dbReference type="Gene3D" id="3.10.20.90">
    <property type="entry name" value="Phosphatidylinositol 3-kinase Catalytic Subunit, Chain A, domain 1"/>
    <property type="match status" value="1"/>
</dbReference>
<dbReference type="Proteomes" id="UP000813463">
    <property type="component" value="Chromosome 6"/>
</dbReference>
<reference evidence="11" key="1">
    <citation type="journal article" date="2021" name="Nat. Commun.">
        <title>Genomic analyses provide insights into spinach domestication and the genetic basis of agronomic traits.</title>
        <authorList>
            <person name="Cai X."/>
            <person name="Sun X."/>
            <person name="Xu C."/>
            <person name="Sun H."/>
            <person name="Wang X."/>
            <person name="Ge C."/>
            <person name="Zhang Z."/>
            <person name="Wang Q."/>
            <person name="Fei Z."/>
            <person name="Jiao C."/>
            <person name="Wang Q."/>
        </authorList>
    </citation>
    <scope>NUCLEOTIDE SEQUENCE [LARGE SCALE GENOMIC DNA]</scope>
    <source>
        <strain evidence="11">cv. Varoflay</strain>
    </source>
</reference>
<evidence type="ECO:0000313" key="11">
    <source>
        <dbReference type="Proteomes" id="UP000813463"/>
    </source>
</evidence>
<dbReference type="InterPro" id="IPR000719">
    <property type="entry name" value="Prot_kinase_dom"/>
</dbReference>
<evidence type="ECO:0000256" key="3">
    <source>
        <dbReference type="ARBA" id="ARBA00022679"/>
    </source>
</evidence>
<proteinExistence type="predicted"/>
<dbReference type="SMART" id="SM00220">
    <property type="entry name" value="S_TKc"/>
    <property type="match status" value="1"/>
</dbReference>
<dbReference type="GO" id="GO:0004674">
    <property type="term" value="F:protein serine/threonine kinase activity"/>
    <property type="evidence" value="ECO:0000318"/>
    <property type="project" value="GO_Central"/>
</dbReference>
<dbReference type="PANTHER" id="PTHR13902">
    <property type="entry name" value="SERINE/THREONINE-PROTEIN KINASE WNK WITH NO LYSINE -RELATED"/>
    <property type="match status" value="1"/>
</dbReference>
<comment type="catalytic activity">
    <reaction evidence="7">
        <text>L-threonyl-[protein] + ATP = O-phospho-L-threonyl-[protein] + ADP + H(+)</text>
        <dbReference type="Rhea" id="RHEA:46608"/>
        <dbReference type="Rhea" id="RHEA-COMP:11060"/>
        <dbReference type="Rhea" id="RHEA-COMP:11605"/>
        <dbReference type="ChEBI" id="CHEBI:15378"/>
        <dbReference type="ChEBI" id="CHEBI:30013"/>
        <dbReference type="ChEBI" id="CHEBI:30616"/>
        <dbReference type="ChEBI" id="CHEBI:61977"/>
        <dbReference type="ChEBI" id="CHEBI:456216"/>
        <dbReference type="EC" id="2.7.11.1"/>
    </reaction>
</comment>
<dbReference type="InterPro" id="IPR011009">
    <property type="entry name" value="Kinase-like_dom_sf"/>
</dbReference>
<dbReference type="PROSITE" id="PS00108">
    <property type="entry name" value="PROTEIN_KINASE_ST"/>
    <property type="match status" value="1"/>
</dbReference>
<dbReference type="KEGG" id="soe:110797387"/>
<dbReference type="AlphaFoldDB" id="A0A9R0K4G5"/>
<evidence type="ECO:0000313" key="12">
    <source>
        <dbReference type="RefSeq" id="XP_021858191.1"/>
    </source>
</evidence>
<feature type="domain" description="Protein kinase" evidence="10">
    <location>
        <begin position="36"/>
        <end position="294"/>
    </location>
</feature>
<evidence type="ECO:0000256" key="8">
    <source>
        <dbReference type="ARBA" id="ARBA00048679"/>
    </source>
</evidence>
<dbReference type="InterPro" id="IPR008271">
    <property type="entry name" value="Ser/Thr_kinase_AS"/>
</dbReference>
<dbReference type="Gene3D" id="3.30.200.20">
    <property type="entry name" value="Phosphorylase Kinase, domain 1"/>
    <property type="match status" value="1"/>
</dbReference>
<evidence type="ECO:0000256" key="1">
    <source>
        <dbReference type="ARBA" id="ARBA00012513"/>
    </source>
</evidence>
<evidence type="ECO:0000256" key="2">
    <source>
        <dbReference type="ARBA" id="ARBA00022527"/>
    </source>
</evidence>
<evidence type="ECO:0000256" key="6">
    <source>
        <dbReference type="ARBA" id="ARBA00022840"/>
    </source>
</evidence>